<reference evidence="2" key="2">
    <citation type="submission" date="2014-05" db="EMBL/GenBank/DDBJ databases">
        <title>The genome and life-stage specific transcriptomes of Globodera pallida elucidate key aspects of plant parasitism by a cyst nematode.</title>
        <authorList>
            <person name="Cotton J.A."/>
            <person name="Lilley C.J."/>
            <person name="Jones L.M."/>
            <person name="Kikuchi T."/>
            <person name="Reid A.J."/>
            <person name="Thorpe P."/>
            <person name="Tsai I.J."/>
            <person name="Beasley H."/>
            <person name="Blok V."/>
            <person name="Cock P.J.A."/>
            <person name="Van den Akker S.E."/>
            <person name="Holroyd N."/>
            <person name="Hunt M."/>
            <person name="Mantelin S."/>
            <person name="Naghra H."/>
            <person name="Pain A."/>
            <person name="Palomares-Rius J.E."/>
            <person name="Zarowiecki M."/>
            <person name="Berriman M."/>
            <person name="Jones J.T."/>
            <person name="Urwin P.E."/>
        </authorList>
    </citation>
    <scope>NUCLEOTIDE SEQUENCE [LARGE SCALE GENOMIC DNA]</scope>
    <source>
        <strain evidence="2">Lindley</strain>
    </source>
</reference>
<protein>
    <submittedName>
        <fullName evidence="3">Integral membrane protein</fullName>
    </submittedName>
</protein>
<dbReference type="GO" id="GO:0006400">
    <property type="term" value="P:tRNA modification"/>
    <property type="evidence" value="ECO:0007669"/>
    <property type="project" value="InterPro"/>
</dbReference>
<keyword evidence="1" id="KW-0472">Membrane</keyword>
<dbReference type="WBParaSite" id="GPLIN_001190500">
    <property type="protein sequence ID" value="GPLIN_001190500"/>
    <property type="gene ID" value="GPLIN_001190500"/>
</dbReference>
<reference evidence="3" key="3">
    <citation type="submission" date="2016-06" db="UniProtKB">
        <authorList>
            <consortium name="WormBaseParasite"/>
        </authorList>
    </citation>
    <scope>IDENTIFICATION</scope>
</reference>
<accession>A0A183CGA0</accession>
<dbReference type="InterPro" id="IPR036511">
    <property type="entry name" value="TGT-like_sf"/>
</dbReference>
<evidence type="ECO:0000313" key="2">
    <source>
        <dbReference type="Proteomes" id="UP000050741"/>
    </source>
</evidence>
<evidence type="ECO:0000313" key="3">
    <source>
        <dbReference type="WBParaSite" id="GPLIN_001190500"/>
    </source>
</evidence>
<proteinExistence type="predicted"/>
<dbReference type="SUPFAM" id="SSF51713">
    <property type="entry name" value="tRNA-guanine transglycosylase"/>
    <property type="match status" value="1"/>
</dbReference>
<dbReference type="Gene3D" id="3.20.20.105">
    <property type="entry name" value="Queuine tRNA-ribosyltransferase-like"/>
    <property type="match status" value="1"/>
</dbReference>
<feature type="transmembrane region" description="Helical" evidence="1">
    <location>
        <begin position="62"/>
        <end position="84"/>
    </location>
</feature>
<keyword evidence="1" id="KW-0812">Transmembrane</keyword>
<reference evidence="2" key="1">
    <citation type="submission" date="2013-12" db="EMBL/GenBank/DDBJ databases">
        <authorList>
            <person name="Aslett M."/>
        </authorList>
    </citation>
    <scope>NUCLEOTIDE SEQUENCE [LARGE SCALE GENOMIC DNA]</scope>
    <source>
        <strain evidence="2">Lindley</strain>
    </source>
</reference>
<keyword evidence="1" id="KW-1133">Transmembrane helix</keyword>
<name>A0A183CGA0_GLOPA</name>
<dbReference type="Proteomes" id="UP000050741">
    <property type="component" value="Unassembled WGS sequence"/>
</dbReference>
<dbReference type="AlphaFoldDB" id="A0A183CGA0"/>
<evidence type="ECO:0000256" key="1">
    <source>
        <dbReference type="SAM" id="Phobius"/>
    </source>
</evidence>
<sequence>MTEHNIWFYQVLMQDLRDAIGEGRLTAFANDFRAGFEMADHCCSAKGKELERLAVQAEQRRVLTIVLVINAAMFFLEFGAGVIAGSRR</sequence>
<keyword evidence="2" id="KW-1185">Reference proteome</keyword>
<organism evidence="2 3">
    <name type="scientific">Globodera pallida</name>
    <name type="common">Potato cyst nematode worm</name>
    <name type="synonym">Heterodera pallida</name>
    <dbReference type="NCBI Taxonomy" id="36090"/>
    <lineage>
        <taxon>Eukaryota</taxon>
        <taxon>Metazoa</taxon>
        <taxon>Ecdysozoa</taxon>
        <taxon>Nematoda</taxon>
        <taxon>Chromadorea</taxon>
        <taxon>Rhabditida</taxon>
        <taxon>Tylenchina</taxon>
        <taxon>Tylenchomorpha</taxon>
        <taxon>Tylenchoidea</taxon>
        <taxon>Heteroderidae</taxon>
        <taxon>Heteroderinae</taxon>
        <taxon>Globodera</taxon>
    </lineage>
</organism>